<evidence type="ECO:0000256" key="1">
    <source>
        <dbReference type="SAM" id="SignalP"/>
    </source>
</evidence>
<dbReference type="EMBL" id="JBHRTF010000006">
    <property type="protein sequence ID" value="MFC3116962.1"/>
    <property type="molecule type" value="Genomic_DNA"/>
</dbReference>
<gene>
    <name evidence="2" type="ORF">ACFODX_15445</name>
</gene>
<evidence type="ECO:0000313" key="3">
    <source>
        <dbReference type="Proteomes" id="UP001595555"/>
    </source>
</evidence>
<accession>A0ABV7FL57</accession>
<sequence length="112" mass="12407">MGTLKNTSQTLFIWLLAASGISVAAVTQAEQIKVPIGQQTAAQEIKMPSKGMNKTKVQAIFGEPLETTPAKGQPPISSWKYAEFIVYFEHEHVIHSVAIFKPQKDQEIILKE</sequence>
<evidence type="ECO:0000313" key="2">
    <source>
        <dbReference type="EMBL" id="MFC3116962.1"/>
    </source>
</evidence>
<proteinExistence type="predicted"/>
<keyword evidence="1" id="KW-0732">Signal</keyword>
<dbReference type="RefSeq" id="WP_378120771.1">
    <property type="nucleotide sequence ID" value="NZ_JBHRTF010000006.1"/>
</dbReference>
<keyword evidence="3" id="KW-1185">Reference proteome</keyword>
<comment type="caution">
    <text evidence="2">The sequence shown here is derived from an EMBL/GenBank/DDBJ whole genome shotgun (WGS) entry which is preliminary data.</text>
</comment>
<evidence type="ECO:0008006" key="4">
    <source>
        <dbReference type="Google" id="ProtNLM"/>
    </source>
</evidence>
<organism evidence="2 3">
    <name type="scientific">Cellvibrio fontiphilus</name>
    <dbReference type="NCBI Taxonomy" id="1815559"/>
    <lineage>
        <taxon>Bacteria</taxon>
        <taxon>Pseudomonadati</taxon>
        <taxon>Pseudomonadota</taxon>
        <taxon>Gammaproteobacteria</taxon>
        <taxon>Cellvibrionales</taxon>
        <taxon>Cellvibrionaceae</taxon>
        <taxon>Cellvibrio</taxon>
    </lineage>
</organism>
<feature type="signal peptide" evidence="1">
    <location>
        <begin position="1"/>
        <end position="24"/>
    </location>
</feature>
<protein>
    <recommendedName>
        <fullName evidence="4">Lipoprotein SmpA/OmlA domain-containing protein</fullName>
    </recommendedName>
</protein>
<dbReference type="Proteomes" id="UP001595555">
    <property type="component" value="Unassembled WGS sequence"/>
</dbReference>
<name>A0ABV7FL57_9GAMM</name>
<reference evidence="3" key="1">
    <citation type="journal article" date="2019" name="Int. J. Syst. Evol. Microbiol.">
        <title>The Global Catalogue of Microorganisms (GCM) 10K type strain sequencing project: providing services to taxonomists for standard genome sequencing and annotation.</title>
        <authorList>
            <consortium name="The Broad Institute Genomics Platform"/>
            <consortium name="The Broad Institute Genome Sequencing Center for Infectious Disease"/>
            <person name="Wu L."/>
            <person name="Ma J."/>
        </authorList>
    </citation>
    <scope>NUCLEOTIDE SEQUENCE [LARGE SCALE GENOMIC DNA]</scope>
    <source>
        <strain evidence="3">KCTC 52237</strain>
    </source>
</reference>
<feature type="chain" id="PRO_5045297508" description="Lipoprotein SmpA/OmlA domain-containing protein" evidence="1">
    <location>
        <begin position="25"/>
        <end position="112"/>
    </location>
</feature>